<dbReference type="RefSeq" id="WP_003797691.1">
    <property type="nucleotide sequence ID" value="NZ_GG665872.1"/>
</dbReference>
<proteinExistence type="predicted"/>
<organism evidence="1 2">
    <name type="scientific">Kingella oralis ATCC 51147</name>
    <dbReference type="NCBI Taxonomy" id="629741"/>
    <lineage>
        <taxon>Bacteria</taxon>
        <taxon>Pseudomonadati</taxon>
        <taxon>Pseudomonadota</taxon>
        <taxon>Betaproteobacteria</taxon>
        <taxon>Neisseriales</taxon>
        <taxon>Neisseriaceae</taxon>
        <taxon>Kingella</taxon>
    </lineage>
</organism>
<evidence type="ECO:0000313" key="1">
    <source>
        <dbReference type="EMBL" id="EEP68212.1"/>
    </source>
</evidence>
<dbReference type="EMBL" id="ACJW02000003">
    <property type="protein sequence ID" value="EEP68212.1"/>
    <property type="molecule type" value="Genomic_DNA"/>
</dbReference>
<gene>
    <name evidence="1" type="ORF">GCWU000324_02464</name>
</gene>
<protein>
    <submittedName>
        <fullName evidence="1">Uncharacterized protein</fullName>
    </submittedName>
</protein>
<reference evidence="1" key="1">
    <citation type="submission" date="2009-04" db="EMBL/GenBank/DDBJ databases">
        <authorList>
            <person name="Weinstock G."/>
            <person name="Sodergren E."/>
            <person name="Clifton S."/>
            <person name="Fulton L."/>
            <person name="Fulton B."/>
            <person name="Courtney L."/>
            <person name="Fronick C."/>
            <person name="Harrison M."/>
            <person name="Strong C."/>
            <person name="Farmer C."/>
            <person name="Delahaunty K."/>
            <person name="Markovic C."/>
            <person name="Hall O."/>
            <person name="Minx P."/>
            <person name="Tomlinson C."/>
            <person name="Mitreva M."/>
            <person name="Nelson J."/>
            <person name="Hou S."/>
            <person name="Wollam A."/>
            <person name="Pepin K.H."/>
            <person name="Johnson M."/>
            <person name="Bhonagiri V."/>
            <person name="Nash W.E."/>
            <person name="Warren W."/>
            <person name="Chinwalla A."/>
            <person name="Mardis E.R."/>
            <person name="Wilson R.K."/>
        </authorList>
    </citation>
    <scope>NUCLEOTIDE SEQUENCE [LARGE SCALE GENOMIC DNA]</scope>
    <source>
        <strain evidence="1">ATCC 51147</strain>
    </source>
</reference>
<name>C4GK90_9NEIS</name>
<dbReference type="AlphaFoldDB" id="C4GK90"/>
<keyword evidence="2" id="KW-1185">Reference proteome</keyword>
<dbReference type="STRING" id="629741.GCWU000324_02464"/>
<accession>C4GK90</accession>
<sequence>MIYFTIFKHFKSSLKTPQLHFQAALFHKILRKGHPMKPAILALALFPSFAIAQTPSLSSAPSSDHTTIRQLINQHYHRPLPAHQCQLTTPPASNPKQPENIAYCMKPAASHAVTRNGKTTRYMLYTGFAYDTRENRKDESHAASGLAELFVLEKNGNKWTIKHHGKSEIGAWGSPPQEWRFVQVGAQNWGYQAESGFTNGGATETGQFFIFTDNNRVADSYIPSGSDNSGMYGDCNEYTGAEKRNCQDNQVSLDAQIAFNRSAEQNGVWGIQATLSGQDRKKRYAKQPYAMPYNSRQHSHIVPKNYPLYVAP</sequence>
<comment type="caution">
    <text evidence="1">The sequence shown here is derived from an EMBL/GenBank/DDBJ whole genome shotgun (WGS) entry which is preliminary data.</text>
</comment>
<evidence type="ECO:0000313" key="2">
    <source>
        <dbReference type="Proteomes" id="UP000003009"/>
    </source>
</evidence>
<dbReference type="HOGENOM" id="CLU_1022434_0_0_4"/>
<dbReference type="Proteomes" id="UP000003009">
    <property type="component" value="Unassembled WGS sequence"/>
</dbReference>
<dbReference type="GeneID" id="84905665"/>